<keyword evidence="3" id="KW-1185">Reference proteome</keyword>
<dbReference type="EMBL" id="JAUTBK010000002">
    <property type="protein sequence ID" value="MDQ1207527.1"/>
    <property type="molecule type" value="Genomic_DNA"/>
</dbReference>
<sequence>MNEVVGMIFFYFVVVLGGWVLATGVIHSDFLLMVISFILFFCAFLIKLEFKLNIIFWKNS</sequence>
<protein>
    <submittedName>
        <fullName evidence="2">Uncharacterized protein</fullName>
    </submittedName>
</protein>
<dbReference type="Proteomes" id="UP001233360">
    <property type="component" value="Unassembled WGS sequence"/>
</dbReference>
<evidence type="ECO:0000256" key="1">
    <source>
        <dbReference type="SAM" id="Phobius"/>
    </source>
</evidence>
<dbReference type="RefSeq" id="WP_004926820.1">
    <property type="nucleotide sequence ID" value="NZ_BCMA01000020.1"/>
</dbReference>
<keyword evidence="1" id="KW-1133">Transmembrane helix</keyword>
<name>A0ABU0USK2_ACIBI</name>
<feature type="transmembrane region" description="Helical" evidence="1">
    <location>
        <begin position="32"/>
        <end position="50"/>
    </location>
</feature>
<evidence type="ECO:0000313" key="3">
    <source>
        <dbReference type="Proteomes" id="UP001233360"/>
    </source>
</evidence>
<gene>
    <name evidence="2" type="ORF">QE380_000450</name>
</gene>
<reference evidence="2 3" key="1">
    <citation type="submission" date="2023-07" db="EMBL/GenBank/DDBJ databases">
        <title>Functional and genomic diversity of the sorghum phyllosphere microbiome.</title>
        <authorList>
            <person name="Shade A."/>
        </authorList>
    </citation>
    <scope>NUCLEOTIDE SEQUENCE [LARGE SCALE GENOMIC DNA]</scope>
    <source>
        <strain evidence="2 3">SORGH_AS_0887</strain>
    </source>
</reference>
<comment type="caution">
    <text evidence="2">The sequence shown here is derived from an EMBL/GenBank/DDBJ whole genome shotgun (WGS) entry which is preliminary data.</text>
</comment>
<accession>A0ABU0USK2</accession>
<evidence type="ECO:0000313" key="2">
    <source>
        <dbReference type="EMBL" id="MDQ1207527.1"/>
    </source>
</evidence>
<keyword evidence="1" id="KW-0812">Transmembrane</keyword>
<dbReference type="GeneID" id="45234154"/>
<feature type="transmembrane region" description="Helical" evidence="1">
    <location>
        <begin position="7"/>
        <end position="26"/>
    </location>
</feature>
<keyword evidence="1" id="KW-0472">Membrane</keyword>
<organism evidence="2 3">
    <name type="scientific">Acinetobacter baylyi</name>
    <dbReference type="NCBI Taxonomy" id="202950"/>
    <lineage>
        <taxon>Bacteria</taxon>
        <taxon>Pseudomonadati</taxon>
        <taxon>Pseudomonadota</taxon>
        <taxon>Gammaproteobacteria</taxon>
        <taxon>Moraxellales</taxon>
        <taxon>Moraxellaceae</taxon>
        <taxon>Acinetobacter</taxon>
    </lineage>
</organism>
<proteinExistence type="predicted"/>